<dbReference type="PANTHER" id="PTHR30126:SF91">
    <property type="entry name" value="LYSR FAMILY TRANSCRIPTIONAL REGULATOR"/>
    <property type="match status" value="1"/>
</dbReference>
<dbReference type="PANTHER" id="PTHR30126">
    <property type="entry name" value="HTH-TYPE TRANSCRIPTIONAL REGULATOR"/>
    <property type="match status" value="1"/>
</dbReference>
<feature type="domain" description="HTH lysR-type" evidence="5">
    <location>
        <begin position="20"/>
        <end position="78"/>
    </location>
</feature>
<evidence type="ECO:0000313" key="6">
    <source>
        <dbReference type="EMBL" id="PJR16028.1"/>
    </source>
</evidence>
<evidence type="ECO:0000256" key="2">
    <source>
        <dbReference type="ARBA" id="ARBA00023015"/>
    </source>
</evidence>
<name>A0A2J0Z6D9_RHIML</name>
<evidence type="ECO:0000256" key="4">
    <source>
        <dbReference type="ARBA" id="ARBA00023163"/>
    </source>
</evidence>
<dbReference type="PROSITE" id="PS50931">
    <property type="entry name" value="HTH_LYSR"/>
    <property type="match status" value="1"/>
</dbReference>
<dbReference type="EMBL" id="NJGD01000003">
    <property type="protein sequence ID" value="PJR16028.1"/>
    <property type="molecule type" value="Genomic_DNA"/>
</dbReference>
<gene>
    <name evidence="6" type="ORF">CEJ86_10115</name>
</gene>
<accession>A0A2J0Z6D9</accession>
<dbReference type="InterPro" id="IPR000847">
    <property type="entry name" value="LysR_HTH_N"/>
</dbReference>
<proteinExistence type="inferred from homology"/>
<dbReference type="Gene3D" id="1.10.10.10">
    <property type="entry name" value="Winged helix-like DNA-binding domain superfamily/Winged helix DNA-binding domain"/>
    <property type="match status" value="1"/>
</dbReference>
<reference evidence="6 7" key="1">
    <citation type="submission" date="2017-06" db="EMBL/GenBank/DDBJ databases">
        <title>Ensifer strains isolated from leguminous trees and herbs display diverse denitrification phenotypes with some acting as strong N2O sinks.</title>
        <authorList>
            <person name="Woliy K."/>
            <person name="Mania D."/>
            <person name="Bakken L.R."/>
            <person name="Frostegard A."/>
        </authorList>
    </citation>
    <scope>NUCLEOTIDE SEQUENCE [LARGE SCALE GENOMIC DNA]</scope>
    <source>
        <strain evidence="6 7">AC50a</strain>
    </source>
</reference>
<dbReference type="Pfam" id="PF00126">
    <property type="entry name" value="HTH_1"/>
    <property type="match status" value="1"/>
</dbReference>
<dbReference type="GO" id="GO:0000976">
    <property type="term" value="F:transcription cis-regulatory region binding"/>
    <property type="evidence" value="ECO:0007669"/>
    <property type="project" value="TreeGrafter"/>
</dbReference>
<evidence type="ECO:0000313" key="7">
    <source>
        <dbReference type="Proteomes" id="UP000231987"/>
    </source>
</evidence>
<comment type="caution">
    <text evidence="6">The sequence shown here is derived from an EMBL/GenBank/DDBJ whole genome shotgun (WGS) entry which is preliminary data.</text>
</comment>
<keyword evidence="3" id="KW-0238">DNA-binding</keyword>
<protein>
    <submittedName>
        <fullName evidence="6">LysR family transcriptional regulator</fullName>
    </submittedName>
</protein>
<evidence type="ECO:0000256" key="1">
    <source>
        <dbReference type="ARBA" id="ARBA00009437"/>
    </source>
</evidence>
<dbReference type="InterPro" id="IPR036390">
    <property type="entry name" value="WH_DNA-bd_sf"/>
</dbReference>
<dbReference type="Proteomes" id="UP000231987">
    <property type="component" value="Unassembled WGS sequence"/>
</dbReference>
<dbReference type="SUPFAM" id="SSF46785">
    <property type="entry name" value="Winged helix' DNA-binding domain"/>
    <property type="match status" value="1"/>
</dbReference>
<keyword evidence="4" id="KW-0804">Transcription</keyword>
<comment type="similarity">
    <text evidence="1">Belongs to the LysR transcriptional regulatory family.</text>
</comment>
<dbReference type="Pfam" id="PF03466">
    <property type="entry name" value="LysR_substrate"/>
    <property type="match status" value="1"/>
</dbReference>
<dbReference type="Gene3D" id="3.40.190.290">
    <property type="match status" value="1"/>
</dbReference>
<dbReference type="SUPFAM" id="SSF53850">
    <property type="entry name" value="Periplasmic binding protein-like II"/>
    <property type="match status" value="1"/>
</dbReference>
<dbReference type="InterPro" id="IPR036388">
    <property type="entry name" value="WH-like_DNA-bd_sf"/>
</dbReference>
<sequence>MNGFLRIVPESWKVSNPGTPTFEQLRVFLAVVDSGSFAGAARKLNRAVSVITYGVANLEAQLGLELFERKGTRKPQLTAAGRAVLAEARGLAEGIEGLRAKVKALHDGLEAEVDMAVDVMLPTERLGKVLRAFAEAFPTVSLRLHVEALGGVTAAVLDHKAMIGISGPLATGVRGVECIAAGSVSMVPVAAPHHPLGRMERIAPGDARDHVQLVLTDRSPFTAGRDFLVHSPRTWRLADLGVKHALLREGIGWGNMPLPLIRPDLASGALLRLSMPDHRGGIYRFGGIWRRDTPPGPAAAWLLNQFVILGAADIEEAGFSDI</sequence>
<dbReference type="GO" id="GO:0003700">
    <property type="term" value="F:DNA-binding transcription factor activity"/>
    <property type="evidence" value="ECO:0007669"/>
    <property type="project" value="InterPro"/>
</dbReference>
<keyword evidence="2" id="KW-0805">Transcription regulation</keyword>
<evidence type="ECO:0000259" key="5">
    <source>
        <dbReference type="PROSITE" id="PS50931"/>
    </source>
</evidence>
<evidence type="ECO:0000256" key="3">
    <source>
        <dbReference type="ARBA" id="ARBA00023125"/>
    </source>
</evidence>
<organism evidence="6 7">
    <name type="scientific">Rhizobium meliloti</name>
    <name type="common">Ensifer meliloti</name>
    <name type="synonym">Sinorhizobium meliloti</name>
    <dbReference type="NCBI Taxonomy" id="382"/>
    <lineage>
        <taxon>Bacteria</taxon>
        <taxon>Pseudomonadati</taxon>
        <taxon>Pseudomonadota</taxon>
        <taxon>Alphaproteobacteria</taxon>
        <taxon>Hyphomicrobiales</taxon>
        <taxon>Rhizobiaceae</taxon>
        <taxon>Sinorhizobium/Ensifer group</taxon>
        <taxon>Sinorhizobium</taxon>
    </lineage>
</organism>
<dbReference type="InterPro" id="IPR005119">
    <property type="entry name" value="LysR_subst-bd"/>
</dbReference>
<dbReference type="AlphaFoldDB" id="A0A2J0Z6D9"/>